<accession>A0A5Q0L7J2</accession>
<name>A0A5Q0L7J2_9ACTN</name>
<dbReference type="Proteomes" id="UP000326179">
    <property type="component" value="Chromosome"/>
</dbReference>
<sequence>MDIVMLGHGGVGKSSYLSLMYAAMRDGIQGFGLRAREASLREELTSAAEEVLRGRRPGGGRREVLELLLHYQGRAVLPVRWRDHRYLAGQGGERLLLGLSRADGIMVFADAPRLLGDEPYRADLRRMGALVQRALAERDGRLTPFVLVFTKCDRLPSAGGGPVPLDSLVEPFEDVIAKVAVTENLRGAVALVACGHEPAGVTVPVLWILHHAIVGRGLALHAALTPGRVLASADEAAEYERLEPLFAPAERLVTLLSRVPSF</sequence>
<keyword evidence="2" id="KW-1185">Reference proteome</keyword>
<dbReference type="SUPFAM" id="SSF52540">
    <property type="entry name" value="P-loop containing nucleoside triphosphate hydrolases"/>
    <property type="match status" value="1"/>
</dbReference>
<dbReference type="AlphaFoldDB" id="A0A5Q0L7J2"/>
<protein>
    <submittedName>
        <fullName evidence="1">Uncharacterized protein</fullName>
    </submittedName>
</protein>
<dbReference type="RefSeq" id="WP_153287233.1">
    <property type="nucleotide sequence ID" value="NZ_CP045643.1"/>
</dbReference>
<proteinExistence type="predicted"/>
<dbReference type="InterPro" id="IPR027417">
    <property type="entry name" value="P-loop_NTPase"/>
</dbReference>
<organism evidence="1 2">
    <name type="scientific">Streptomyces fagopyri</name>
    <dbReference type="NCBI Taxonomy" id="2662397"/>
    <lineage>
        <taxon>Bacteria</taxon>
        <taxon>Bacillati</taxon>
        <taxon>Actinomycetota</taxon>
        <taxon>Actinomycetes</taxon>
        <taxon>Kitasatosporales</taxon>
        <taxon>Streptomycetaceae</taxon>
        <taxon>Streptomyces</taxon>
    </lineage>
</organism>
<dbReference type="KEGG" id="sfy:GFH48_05925"/>
<gene>
    <name evidence="1" type="ORF">GFH48_05925</name>
</gene>
<evidence type="ECO:0000313" key="2">
    <source>
        <dbReference type="Proteomes" id="UP000326179"/>
    </source>
</evidence>
<reference evidence="1 2" key="1">
    <citation type="submission" date="2019-10" db="EMBL/GenBank/DDBJ databases">
        <title>A novel species.</title>
        <authorList>
            <person name="Gao J."/>
        </authorList>
    </citation>
    <scope>NUCLEOTIDE SEQUENCE [LARGE SCALE GENOMIC DNA]</scope>
    <source>
        <strain evidence="1 2">QMT-28</strain>
    </source>
</reference>
<dbReference type="EMBL" id="CP045643">
    <property type="protein sequence ID" value="QFZ72868.1"/>
    <property type="molecule type" value="Genomic_DNA"/>
</dbReference>
<evidence type="ECO:0000313" key="1">
    <source>
        <dbReference type="EMBL" id="QFZ72868.1"/>
    </source>
</evidence>